<dbReference type="RefSeq" id="WP_016745771.1">
    <property type="nucleotide sequence ID" value="NZ_CP059319.1"/>
</dbReference>
<proteinExistence type="predicted"/>
<dbReference type="EMBL" id="CP059319">
    <property type="protein sequence ID" value="QTH19763.1"/>
    <property type="molecule type" value="Genomic_DNA"/>
</dbReference>
<reference evidence="1" key="1">
    <citation type="submission" date="2020-07" db="EMBL/GenBank/DDBJ databases">
        <authorList>
            <person name="Camacho E."/>
        </authorList>
    </citation>
    <scope>NUCLEOTIDE SEQUENCE</scope>
    <source>
        <strain evidence="1">MPO218</strain>
    </source>
</reference>
<accession>A0A975CZA1</accession>
<reference evidence="1" key="2">
    <citation type="submission" date="2021-04" db="EMBL/GenBank/DDBJ databases">
        <title>Isolation and genomic analysis of the ibuprofen-degrading bacterium Sphingomonas strain MPO218.</title>
        <authorList>
            <person name="Aulestia M."/>
            <person name="Flores A."/>
            <person name="Mangas E.L."/>
            <person name="Perez-Pulido A.J."/>
            <person name="Santero E."/>
            <person name="Camacho E.M."/>
        </authorList>
    </citation>
    <scope>NUCLEOTIDE SEQUENCE</scope>
    <source>
        <strain evidence="1">MPO218</strain>
    </source>
</reference>
<name>A0A975CZA1_9SPHN</name>
<protein>
    <submittedName>
        <fullName evidence="1">Uncharacterized protein</fullName>
    </submittedName>
</protein>
<evidence type="ECO:0000313" key="1">
    <source>
        <dbReference type="EMBL" id="QTH19763.1"/>
    </source>
</evidence>
<dbReference type="AlphaFoldDB" id="A0A975CZA1"/>
<organism evidence="1 2">
    <name type="scientific">Rhizorhabdus wittichii</name>
    <dbReference type="NCBI Taxonomy" id="160791"/>
    <lineage>
        <taxon>Bacteria</taxon>
        <taxon>Pseudomonadati</taxon>
        <taxon>Pseudomonadota</taxon>
        <taxon>Alphaproteobacteria</taxon>
        <taxon>Sphingomonadales</taxon>
        <taxon>Sphingomonadaceae</taxon>
        <taxon>Rhizorhabdus</taxon>
    </lineage>
</organism>
<evidence type="ECO:0000313" key="2">
    <source>
        <dbReference type="Proteomes" id="UP000664914"/>
    </source>
</evidence>
<dbReference type="Proteomes" id="UP000664914">
    <property type="component" value="Chromosome"/>
</dbReference>
<gene>
    <name evidence="1" type="ORF">HRJ34_15450</name>
</gene>
<sequence>MFRVIVLGIVGFVEMAMGFITAGCVLLAAAAICDTIEEALHRVKGE</sequence>